<name>A0ABW2Q646_9MICO</name>
<keyword evidence="6" id="KW-0560">Oxidoreductase</keyword>
<keyword evidence="5" id="KW-0274">FAD</keyword>
<evidence type="ECO:0000256" key="5">
    <source>
        <dbReference type="ARBA" id="ARBA00022827"/>
    </source>
</evidence>
<dbReference type="PANTHER" id="PTHR42784:SF1">
    <property type="entry name" value="PYRANOSE 2-OXIDASE"/>
    <property type="match status" value="1"/>
</dbReference>
<dbReference type="InterPro" id="IPR051473">
    <property type="entry name" value="P2Ox-like"/>
</dbReference>
<dbReference type="EMBL" id="JBHTCQ010000001">
    <property type="protein sequence ID" value="MFC7404459.1"/>
    <property type="molecule type" value="Genomic_DNA"/>
</dbReference>
<dbReference type="SUPFAM" id="SSF51905">
    <property type="entry name" value="FAD/NAD(P)-binding domain"/>
    <property type="match status" value="1"/>
</dbReference>
<evidence type="ECO:0000256" key="4">
    <source>
        <dbReference type="ARBA" id="ARBA00022723"/>
    </source>
</evidence>
<evidence type="ECO:0000313" key="10">
    <source>
        <dbReference type="EMBL" id="MFC7404459.1"/>
    </source>
</evidence>
<feature type="domain" description="4Fe-4S ferredoxin-type" evidence="9">
    <location>
        <begin position="204"/>
        <end position="233"/>
    </location>
</feature>
<accession>A0ABW2Q646</accession>
<dbReference type="PANTHER" id="PTHR42784">
    <property type="entry name" value="PYRANOSE 2-OXIDASE"/>
    <property type="match status" value="1"/>
</dbReference>
<dbReference type="PROSITE" id="PS00198">
    <property type="entry name" value="4FE4S_FER_1"/>
    <property type="match status" value="1"/>
</dbReference>
<evidence type="ECO:0000259" key="9">
    <source>
        <dbReference type="PROSITE" id="PS51379"/>
    </source>
</evidence>
<evidence type="ECO:0000256" key="8">
    <source>
        <dbReference type="ARBA" id="ARBA00023014"/>
    </source>
</evidence>
<keyword evidence="8" id="KW-0411">Iron-sulfur</keyword>
<keyword evidence="4" id="KW-0479">Metal-binding</keyword>
<dbReference type="PROSITE" id="PS51379">
    <property type="entry name" value="4FE4S_FER_2"/>
    <property type="match status" value="1"/>
</dbReference>
<gene>
    <name evidence="10" type="ORF">ACFQQL_05015</name>
</gene>
<proteinExistence type="inferred from homology"/>
<evidence type="ECO:0000256" key="6">
    <source>
        <dbReference type="ARBA" id="ARBA00023002"/>
    </source>
</evidence>
<comment type="caution">
    <text evidence="10">The sequence shown here is derived from an EMBL/GenBank/DDBJ whole genome shotgun (WGS) entry which is preliminary data.</text>
</comment>
<dbReference type="Gene3D" id="3.50.50.60">
    <property type="entry name" value="FAD/NAD(P)-binding domain"/>
    <property type="match status" value="1"/>
</dbReference>
<sequence length="520" mass="55314">MENLIVGSGPSAAGAALALCADESQSVTVVDIGERLEDDARSAVARLAGQDAAGWSARDVETISEQPVRVGAGRIPQKRAYGSDFAFRDRGQQDGVLLPTGGNTAPVSGALGGFSNVWGAQAMPFSRSTFDSWPVSWTDIEPHYRAVLAEVPLAAEEDDYAEEFPLLGPSGPLPPVSARTGRVLDRYARHREAIRRAGVVVGKARIALASAPCVRCGLCMTGCPYGLIYSASHTFERLIRAGRIRYLSDMLVTRVRGGDRPAVTGVELATGSPFSLSADRVLVGAGAIGTSRIVLSSMDNPPAAVPLQESMQFLVPFVSATSTGDPRRNPGGDFTLNQFNMLVEFDHRAYTTSQIHCYPYNPAIAGALPAPLRAKVMDRAAGELLGRLTAGFGYLPSWEAPQLTLRLERGRGDRLAEVSVQVRTAEKPLLRKVLARLAQVAPRLDLYPVLPMVTPSGPAKSYHFGSTFPHGQGSDLLGRVDGLPGVHLIDGAVLPSVPSTTFTLTVMANAHRIASEALRA</sequence>
<keyword evidence="3" id="KW-0285">Flavoprotein</keyword>
<comment type="similarity">
    <text evidence="2">Belongs to the GMC oxidoreductase family.</text>
</comment>
<organism evidence="10 11">
    <name type="scientific">Georgenia alba</name>
    <dbReference type="NCBI Taxonomy" id="2233858"/>
    <lineage>
        <taxon>Bacteria</taxon>
        <taxon>Bacillati</taxon>
        <taxon>Actinomycetota</taxon>
        <taxon>Actinomycetes</taxon>
        <taxon>Micrococcales</taxon>
        <taxon>Bogoriellaceae</taxon>
        <taxon>Georgenia</taxon>
    </lineage>
</organism>
<evidence type="ECO:0000313" key="11">
    <source>
        <dbReference type="Proteomes" id="UP001596455"/>
    </source>
</evidence>
<evidence type="ECO:0000256" key="3">
    <source>
        <dbReference type="ARBA" id="ARBA00022630"/>
    </source>
</evidence>
<evidence type="ECO:0000256" key="7">
    <source>
        <dbReference type="ARBA" id="ARBA00023004"/>
    </source>
</evidence>
<evidence type="ECO:0000256" key="1">
    <source>
        <dbReference type="ARBA" id="ARBA00001974"/>
    </source>
</evidence>
<dbReference type="InterPro" id="IPR036188">
    <property type="entry name" value="FAD/NAD-bd_sf"/>
</dbReference>
<evidence type="ECO:0000256" key="2">
    <source>
        <dbReference type="ARBA" id="ARBA00010790"/>
    </source>
</evidence>
<keyword evidence="7" id="KW-0408">Iron</keyword>
<dbReference type="InterPro" id="IPR017900">
    <property type="entry name" value="4Fe4S_Fe_S_CS"/>
</dbReference>
<dbReference type="Proteomes" id="UP001596455">
    <property type="component" value="Unassembled WGS sequence"/>
</dbReference>
<dbReference type="InterPro" id="IPR017896">
    <property type="entry name" value="4Fe4S_Fe-S-bd"/>
</dbReference>
<comment type="cofactor">
    <cofactor evidence="1">
        <name>FAD</name>
        <dbReference type="ChEBI" id="CHEBI:57692"/>
    </cofactor>
</comment>
<dbReference type="RefSeq" id="WP_382391869.1">
    <property type="nucleotide sequence ID" value="NZ_JBHTCQ010000001.1"/>
</dbReference>
<reference evidence="11" key="1">
    <citation type="journal article" date="2019" name="Int. J. Syst. Evol. Microbiol.">
        <title>The Global Catalogue of Microorganisms (GCM) 10K type strain sequencing project: providing services to taxonomists for standard genome sequencing and annotation.</title>
        <authorList>
            <consortium name="The Broad Institute Genomics Platform"/>
            <consortium name="The Broad Institute Genome Sequencing Center for Infectious Disease"/>
            <person name="Wu L."/>
            <person name="Ma J."/>
        </authorList>
    </citation>
    <scope>NUCLEOTIDE SEQUENCE [LARGE SCALE GENOMIC DNA]</scope>
    <source>
        <strain evidence="11">JCM 1490</strain>
    </source>
</reference>
<protein>
    <recommendedName>
        <fullName evidence="9">4Fe-4S ferredoxin-type domain-containing protein</fullName>
    </recommendedName>
</protein>
<keyword evidence="11" id="KW-1185">Reference proteome</keyword>